<dbReference type="EMBL" id="KN833052">
    <property type="protein sequence ID" value="KIM74996.1"/>
    <property type="molecule type" value="Genomic_DNA"/>
</dbReference>
<dbReference type="HOGENOM" id="CLU_026728_0_0_1"/>
<reference evidence="8 9" key="1">
    <citation type="submission" date="2014-04" db="EMBL/GenBank/DDBJ databases">
        <authorList>
            <consortium name="DOE Joint Genome Institute"/>
            <person name="Kuo A."/>
            <person name="Tarkka M."/>
            <person name="Buscot F."/>
            <person name="Kohler A."/>
            <person name="Nagy L.G."/>
            <person name="Floudas D."/>
            <person name="Copeland A."/>
            <person name="Barry K.W."/>
            <person name="Cichocki N."/>
            <person name="Veneault-Fourrey C."/>
            <person name="LaButti K."/>
            <person name="Lindquist E.A."/>
            <person name="Lipzen A."/>
            <person name="Lundell T."/>
            <person name="Morin E."/>
            <person name="Murat C."/>
            <person name="Sun H."/>
            <person name="Tunlid A."/>
            <person name="Henrissat B."/>
            <person name="Grigoriev I.V."/>
            <person name="Hibbett D.S."/>
            <person name="Martin F."/>
            <person name="Nordberg H.P."/>
            <person name="Cantor M.N."/>
            <person name="Hua S.X."/>
        </authorList>
    </citation>
    <scope>NUCLEOTIDE SEQUENCE [LARGE SCALE GENOMIC DNA]</scope>
    <source>
        <strain evidence="8 9">F 1598</strain>
    </source>
</reference>
<dbReference type="Proteomes" id="UP000054166">
    <property type="component" value="Unassembled WGS sequence"/>
</dbReference>
<dbReference type="PROSITE" id="PS00463">
    <property type="entry name" value="ZN2_CY6_FUNGAL_1"/>
    <property type="match status" value="1"/>
</dbReference>
<dbReference type="InterPro" id="IPR051089">
    <property type="entry name" value="prtT"/>
</dbReference>
<evidence type="ECO:0000256" key="3">
    <source>
        <dbReference type="ARBA" id="ARBA00023125"/>
    </source>
</evidence>
<feature type="region of interest" description="Disordered" evidence="6">
    <location>
        <begin position="615"/>
        <end position="637"/>
    </location>
</feature>
<keyword evidence="5" id="KW-0539">Nucleus</keyword>
<dbReference type="OrthoDB" id="2595934at2759"/>
<feature type="compositionally biased region" description="Polar residues" evidence="6">
    <location>
        <begin position="78"/>
        <end position="102"/>
    </location>
</feature>
<proteinExistence type="predicted"/>
<feature type="compositionally biased region" description="Low complexity" evidence="6">
    <location>
        <begin position="103"/>
        <end position="114"/>
    </location>
</feature>
<dbReference type="GO" id="GO:0008270">
    <property type="term" value="F:zinc ion binding"/>
    <property type="evidence" value="ECO:0007669"/>
    <property type="project" value="InterPro"/>
</dbReference>
<feature type="domain" description="Zn(2)-C6 fungal-type" evidence="7">
    <location>
        <begin position="29"/>
        <end position="65"/>
    </location>
</feature>
<evidence type="ECO:0000313" key="9">
    <source>
        <dbReference type="Proteomes" id="UP000054166"/>
    </source>
</evidence>
<dbReference type="PROSITE" id="PS50048">
    <property type="entry name" value="ZN2_CY6_FUNGAL_2"/>
    <property type="match status" value="1"/>
</dbReference>
<dbReference type="Gene3D" id="4.10.240.10">
    <property type="entry name" value="Zn(2)-C6 fungal-type DNA-binding domain"/>
    <property type="match status" value="1"/>
</dbReference>
<keyword evidence="3" id="KW-0238">DNA-binding</keyword>
<sequence length="683" mass="75509">MKRNTDITEKQRGSNPGRNQTKRSKSAQACASCRKLKTRCELLDASSDGPYRCHRCKVLNISCSFEDLDIAPARPHHSPTQPVIPQSPGSADNRENANIQRQSSSSSLKGTSFSKNRVDPMKPDVLPQPPNISWPGLVKVPGGPFDWMAAPMFAMQNITSRMESGEDLFMADVNTSLANILGPDRLKSLLNIFESRYSPWLNLQPHRGGINPLITLARCTVASRHLDSVTCASIFQQLQKLTEETIYRQVFNPTPSIPSIEAIQILALWSPPGHGEARDGRLLIASAISMAMNLRLNKAVEHAAWLYGLVNTERTNSMADLDGTIEKARLWLSLVNVESMYVNKFILSMIMNQCCGMSPYFRRLCIGTGRALLPHRTSLDRVVIGSSSCATVGSGRDVRLALMGQILELAESGLRIYLPSKLDIDKFYQDVIDVLIKSDELQVLISALPESTEHEVFYFHFLEIFHNAYRLLFLHHCLRNLRRVVQDDSGRSWFLLTDYNGVNLGAKWGQEAMELAEKILSSALSQPELKQLSTAPDIIFALLCFAAVFLVICKISTYQDFGAQLPASSDTLLTLITDRLLQVACGPDHAPAKCARLISALVKGFKALSGGDQASMPHAHGNSSGPPQTLSVEGQPQPDLKFPTVSPGVDFIEPAIPSAMLDHNYWTSFMDTLMVNIPYEGEI</sequence>
<protein>
    <recommendedName>
        <fullName evidence="7">Zn(2)-C6 fungal-type domain-containing protein</fullName>
    </recommendedName>
</protein>
<name>A0A0C3F527_PILCF</name>
<reference evidence="9" key="2">
    <citation type="submission" date="2015-01" db="EMBL/GenBank/DDBJ databases">
        <title>Evolutionary Origins and Diversification of the Mycorrhizal Mutualists.</title>
        <authorList>
            <consortium name="DOE Joint Genome Institute"/>
            <consortium name="Mycorrhizal Genomics Consortium"/>
            <person name="Kohler A."/>
            <person name="Kuo A."/>
            <person name="Nagy L.G."/>
            <person name="Floudas D."/>
            <person name="Copeland A."/>
            <person name="Barry K.W."/>
            <person name="Cichocki N."/>
            <person name="Veneault-Fourrey C."/>
            <person name="LaButti K."/>
            <person name="Lindquist E.A."/>
            <person name="Lipzen A."/>
            <person name="Lundell T."/>
            <person name="Morin E."/>
            <person name="Murat C."/>
            <person name="Riley R."/>
            <person name="Ohm R."/>
            <person name="Sun H."/>
            <person name="Tunlid A."/>
            <person name="Henrissat B."/>
            <person name="Grigoriev I.V."/>
            <person name="Hibbett D.S."/>
            <person name="Martin F."/>
        </authorList>
    </citation>
    <scope>NUCLEOTIDE SEQUENCE [LARGE SCALE GENOMIC DNA]</scope>
    <source>
        <strain evidence="9">F 1598</strain>
    </source>
</reference>
<dbReference type="GO" id="GO:0005634">
    <property type="term" value="C:nucleus"/>
    <property type="evidence" value="ECO:0007669"/>
    <property type="project" value="UniProtKB-SubCell"/>
</dbReference>
<dbReference type="AlphaFoldDB" id="A0A0C3F527"/>
<dbReference type="PANTHER" id="PTHR31845">
    <property type="entry name" value="FINGER DOMAIN PROTEIN, PUTATIVE-RELATED"/>
    <property type="match status" value="1"/>
</dbReference>
<dbReference type="FunCoup" id="A0A0C3F527">
    <property type="interactions" value="170"/>
</dbReference>
<dbReference type="PANTHER" id="PTHR31845:SF17">
    <property type="entry name" value="ZN(II)2CYS6 TRANSCRIPTION FACTOR (EUROFUNG)"/>
    <property type="match status" value="1"/>
</dbReference>
<evidence type="ECO:0000259" key="7">
    <source>
        <dbReference type="PROSITE" id="PS50048"/>
    </source>
</evidence>
<dbReference type="GO" id="GO:0000976">
    <property type="term" value="F:transcription cis-regulatory region binding"/>
    <property type="evidence" value="ECO:0007669"/>
    <property type="project" value="TreeGrafter"/>
</dbReference>
<organism evidence="8 9">
    <name type="scientific">Piloderma croceum (strain F 1598)</name>
    <dbReference type="NCBI Taxonomy" id="765440"/>
    <lineage>
        <taxon>Eukaryota</taxon>
        <taxon>Fungi</taxon>
        <taxon>Dikarya</taxon>
        <taxon>Basidiomycota</taxon>
        <taxon>Agaricomycotina</taxon>
        <taxon>Agaricomycetes</taxon>
        <taxon>Agaricomycetidae</taxon>
        <taxon>Atheliales</taxon>
        <taxon>Atheliaceae</taxon>
        <taxon>Piloderma</taxon>
    </lineage>
</organism>
<keyword evidence="4" id="KW-0804">Transcription</keyword>
<evidence type="ECO:0000313" key="8">
    <source>
        <dbReference type="EMBL" id="KIM74996.1"/>
    </source>
</evidence>
<dbReference type="GO" id="GO:0000981">
    <property type="term" value="F:DNA-binding transcription factor activity, RNA polymerase II-specific"/>
    <property type="evidence" value="ECO:0007669"/>
    <property type="project" value="InterPro"/>
</dbReference>
<evidence type="ECO:0000256" key="1">
    <source>
        <dbReference type="ARBA" id="ARBA00004123"/>
    </source>
</evidence>
<feature type="compositionally biased region" description="Polar residues" evidence="6">
    <location>
        <begin position="621"/>
        <end position="634"/>
    </location>
</feature>
<evidence type="ECO:0000256" key="2">
    <source>
        <dbReference type="ARBA" id="ARBA00023015"/>
    </source>
</evidence>
<dbReference type="InParanoid" id="A0A0C3F527"/>
<gene>
    <name evidence="8" type="ORF">PILCRDRAFT_689319</name>
</gene>
<dbReference type="CDD" id="cd12148">
    <property type="entry name" value="fungal_TF_MHR"/>
    <property type="match status" value="1"/>
</dbReference>
<feature type="region of interest" description="Disordered" evidence="6">
    <location>
        <begin position="72"/>
        <end position="129"/>
    </location>
</feature>
<keyword evidence="9" id="KW-1185">Reference proteome</keyword>
<keyword evidence="2" id="KW-0805">Transcription regulation</keyword>
<feature type="region of interest" description="Disordered" evidence="6">
    <location>
        <begin position="1"/>
        <end position="27"/>
    </location>
</feature>
<dbReference type="InterPro" id="IPR036864">
    <property type="entry name" value="Zn2-C6_fun-type_DNA-bd_sf"/>
</dbReference>
<evidence type="ECO:0000256" key="5">
    <source>
        <dbReference type="ARBA" id="ARBA00023242"/>
    </source>
</evidence>
<dbReference type="SMART" id="SM00066">
    <property type="entry name" value="GAL4"/>
    <property type="match status" value="1"/>
</dbReference>
<accession>A0A0C3F527</accession>
<comment type="subcellular location">
    <subcellularLocation>
        <location evidence="1">Nucleus</location>
    </subcellularLocation>
</comment>
<dbReference type="STRING" id="765440.A0A0C3F527"/>
<dbReference type="CDD" id="cd00067">
    <property type="entry name" value="GAL4"/>
    <property type="match status" value="1"/>
</dbReference>
<evidence type="ECO:0000256" key="4">
    <source>
        <dbReference type="ARBA" id="ARBA00023163"/>
    </source>
</evidence>
<dbReference type="SUPFAM" id="SSF57701">
    <property type="entry name" value="Zn2/Cys6 DNA-binding domain"/>
    <property type="match status" value="1"/>
</dbReference>
<dbReference type="InterPro" id="IPR001138">
    <property type="entry name" value="Zn2Cys6_DnaBD"/>
</dbReference>
<evidence type="ECO:0000256" key="6">
    <source>
        <dbReference type="SAM" id="MobiDB-lite"/>
    </source>
</evidence>
<feature type="compositionally biased region" description="Basic and acidic residues" evidence="6">
    <location>
        <begin position="1"/>
        <end position="12"/>
    </location>
</feature>